<evidence type="ECO:0000256" key="2">
    <source>
        <dbReference type="ARBA" id="ARBA00022741"/>
    </source>
</evidence>
<evidence type="ECO:0000256" key="3">
    <source>
        <dbReference type="ARBA" id="ARBA00022842"/>
    </source>
</evidence>
<keyword evidence="2" id="KW-0547">Nucleotide-binding</keyword>
<dbReference type="Proteomes" id="UP000601435">
    <property type="component" value="Unassembled WGS sequence"/>
</dbReference>
<sequence>MDVPWQRVGSWVGTVERPEVVPLSRHTAARPHAKVIVPTAGPAEPHDGHCAATVSRESVWLLGFTAAAAAASRRCRSRLCRRASVSTFRKREEKRERRRRWLQGLEKVDAEAAEAEGTSVPSGKAPVFASAAEESSSTKLRRGLRSEMEEPLDWNNPGTNVLEKARLAAEDWGGWDEAGWSADPAASAGSVEAIPLPGFFRMRRAQAEPPKAIKEFIALHQLGNVKLPKLKRGEHRPAIFAGFDPAHDGRRGAVDDGRGDTLGRMAAAVHKGFLRQRARCHPSSSPPLAERPEVAFIGASNVGKSSLLNSLTRTQQLAPAKDDPGVTRSIDWYKCSRLPLDVIDLPGYGYAKGAEFGPLVAQFLQSRKSLRVLYCLVDARTGIRPTDWRFYASLGNRGPEKVFILTKCDMVVPKMLAKVATLVLEDIRSIPRSSQRLIMVSARQGQGLHDLRCHLCSRAVTLMRELRRRQREHSELSEQ</sequence>
<dbReference type="CDD" id="cd01876">
    <property type="entry name" value="YihA_EngB"/>
    <property type="match status" value="1"/>
</dbReference>
<dbReference type="OrthoDB" id="421398at2759"/>
<dbReference type="Gene3D" id="3.40.50.300">
    <property type="entry name" value="P-loop containing nucleotide triphosphate hydrolases"/>
    <property type="match status" value="1"/>
</dbReference>
<dbReference type="EMBL" id="CAJNJA010029997">
    <property type="protein sequence ID" value="CAE7636849.1"/>
    <property type="molecule type" value="Genomic_DNA"/>
</dbReference>
<dbReference type="InterPro" id="IPR027417">
    <property type="entry name" value="P-loop_NTPase"/>
</dbReference>
<dbReference type="PANTHER" id="PTHR11649">
    <property type="entry name" value="MSS1/TRME-RELATED GTP-BINDING PROTEIN"/>
    <property type="match status" value="1"/>
</dbReference>
<reference evidence="7" key="1">
    <citation type="submission" date="2021-02" db="EMBL/GenBank/DDBJ databases">
        <authorList>
            <person name="Dougan E. K."/>
            <person name="Rhodes N."/>
            <person name="Thang M."/>
            <person name="Chan C."/>
        </authorList>
    </citation>
    <scope>NUCLEOTIDE SEQUENCE</scope>
</reference>
<evidence type="ECO:0000313" key="7">
    <source>
        <dbReference type="EMBL" id="CAE7636849.1"/>
    </source>
</evidence>
<keyword evidence="3" id="KW-0460">Magnesium</keyword>
<dbReference type="AlphaFoldDB" id="A0A812VT17"/>
<feature type="domain" description="EngB-type G" evidence="6">
    <location>
        <begin position="290"/>
        <end position="461"/>
    </location>
</feature>
<feature type="region of interest" description="Disordered" evidence="5">
    <location>
        <begin position="110"/>
        <end position="157"/>
    </location>
</feature>
<dbReference type="PANTHER" id="PTHR11649:SF13">
    <property type="entry name" value="ENGB-TYPE G DOMAIN-CONTAINING PROTEIN"/>
    <property type="match status" value="1"/>
</dbReference>
<dbReference type="InterPro" id="IPR030393">
    <property type="entry name" value="G_ENGB_dom"/>
</dbReference>
<evidence type="ECO:0000256" key="5">
    <source>
        <dbReference type="SAM" id="MobiDB-lite"/>
    </source>
</evidence>
<accession>A0A812VT17</accession>
<name>A0A812VT17_9DINO</name>
<gene>
    <name evidence="7" type="primary">engB</name>
    <name evidence="7" type="ORF">SNEC2469_LOCUS17976</name>
</gene>
<proteinExistence type="predicted"/>
<evidence type="ECO:0000256" key="4">
    <source>
        <dbReference type="ARBA" id="ARBA00023134"/>
    </source>
</evidence>
<evidence type="ECO:0000256" key="1">
    <source>
        <dbReference type="ARBA" id="ARBA00022723"/>
    </source>
</evidence>
<evidence type="ECO:0000313" key="8">
    <source>
        <dbReference type="Proteomes" id="UP000601435"/>
    </source>
</evidence>
<keyword evidence="1" id="KW-0479">Metal-binding</keyword>
<dbReference type="PROSITE" id="PS51706">
    <property type="entry name" value="G_ENGB"/>
    <property type="match status" value="1"/>
</dbReference>
<organism evidence="7 8">
    <name type="scientific">Symbiodinium necroappetens</name>
    <dbReference type="NCBI Taxonomy" id="1628268"/>
    <lineage>
        <taxon>Eukaryota</taxon>
        <taxon>Sar</taxon>
        <taxon>Alveolata</taxon>
        <taxon>Dinophyceae</taxon>
        <taxon>Suessiales</taxon>
        <taxon>Symbiodiniaceae</taxon>
        <taxon>Symbiodinium</taxon>
    </lineage>
</organism>
<keyword evidence="4" id="KW-0342">GTP-binding</keyword>
<protein>
    <submittedName>
        <fullName evidence="7">EngB protein</fullName>
    </submittedName>
</protein>
<comment type="caution">
    <text evidence="7">The sequence shown here is derived from an EMBL/GenBank/DDBJ whole genome shotgun (WGS) entry which is preliminary data.</text>
</comment>
<evidence type="ECO:0000259" key="6">
    <source>
        <dbReference type="PROSITE" id="PS51706"/>
    </source>
</evidence>
<dbReference type="InterPro" id="IPR006073">
    <property type="entry name" value="GTP-bd"/>
</dbReference>
<keyword evidence="8" id="KW-1185">Reference proteome</keyword>
<dbReference type="GO" id="GO:0005525">
    <property type="term" value="F:GTP binding"/>
    <property type="evidence" value="ECO:0007669"/>
    <property type="project" value="UniProtKB-KW"/>
</dbReference>
<dbReference type="SUPFAM" id="SSF52540">
    <property type="entry name" value="P-loop containing nucleoside triphosphate hydrolases"/>
    <property type="match status" value="1"/>
</dbReference>
<dbReference type="Pfam" id="PF01926">
    <property type="entry name" value="MMR_HSR1"/>
    <property type="match status" value="1"/>
</dbReference>
<dbReference type="GO" id="GO:0046872">
    <property type="term" value="F:metal ion binding"/>
    <property type="evidence" value="ECO:0007669"/>
    <property type="project" value="UniProtKB-KW"/>
</dbReference>